<dbReference type="EMBL" id="AP014809">
    <property type="protein sequence ID" value="BAU90388.1"/>
    <property type="molecule type" value="Genomic_DNA"/>
</dbReference>
<dbReference type="Proteomes" id="UP000218288">
    <property type="component" value="Chromosome"/>
</dbReference>
<keyword evidence="1 3" id="KW-0732">Signal</keyword>
<evidence type="ECO:0000256" key="2">
    <source>
        <dbReference type="SAM" id="MobiDB-lite"/>
    </source>
</evidence>
<evidence type="ECO:0000313" key="4">
    <source>
        <dbReference type="EMBL" id="BAU90388.1"/>
    </source>
</evidence>
<evidence type="ECO:0000313" key="5">
    <source>
        <dbReference type="Proteomes" id="UP000218288"/>
    </source>
</evidence>
<feature type="compositionally biased region" description="Basic and acidic residues" evidence="2">
    <location>
        <begin position="124"/>
        <end position="134"/>
    </location>
</feature>
<feature type="region of interest" description="Disordered" evidence="2">
    <location>
        <begin position="213"/>
        <end position="234"/>
    </location>
</feature>
<feature type="chain" id="PRO_5007824254" evidence="3">
    <location>
        <begin position="20"/>
        <end position="322"/>
    </location>
</feature>
<accession>A0A161JKK9</accession>
<dbReference type="InterPro" id="IPR037873">
    <property type="entry name" value="BamE-like"/>
</dbReference>
<organism evidence="4 5">
    <name type="scientific">Methylorubrum populi</name>
    <dbReference type="NCBI Taxonomy" id="223967"/>
    <lineage>
        <taxon>Bacteria</taxon>
        <taxon>Pseudomonadati</taxon>
        <taxon>Pseudomonadota</taxon>
        <taxon>Alphaproteobacteria</taxon>
        <taxon>Hyphomicrobiales</taxon>
        <taxon>Methylobacteriaceae</taxon>
        <taxon>Methylorubrum</taxon>
    </lineage>
</organism>
<feature type="signal peptide" evidence="3">
    <location>
        <begin position="1"/>
        <end position="19"/>
    </location>
</feature>
<feature type="compositionally biased region" description="Low complexity" evidence="2">
    <location>
        <begin position="144"/>
        <end position="154"/>
    </location>
</feature>
<gene>
    <name evidence="4" type="ORF">MPPM_1783</name>
</gene>
<dbReference type="RefSeq" id="WP_096484733.1">
    <property type="nucleotide sequence ID" value="NZ_AP014809.1"/>
</dbReference>
<dbReference type="AlphaFoldDB" id="A0A161JKK9"/>
<name>A0A161JKK9_9HYPH</name>
<evidence type="ECO:0000256" key="1">
    <source>
        <dbReference type="ARBA" id="ARBA00022729"/>
    </source>
</evidence>
<evidence type="ECO:0000256" key="3">
    <source>
        <dbReference type="SAM" id="SignalP"/>
    </source>
</evidence>
<protein>
    <submittedName>
        <fullName evidence="4">Uncharacterized protein</fullName>
    </submittedName>
</protein>
<proteinExistence type="predicted"/>
<sequence length="322" mass="32867">MRFLLAPALLIAACGASLAAAPSPFRTSLAAVGGCGAHRTLVEERLGRLGAAAATAVPQGEADLFGKPAEQWTEDEIRDALAVFADCEIRSGSPGTGRSERLARELSGLDTALRRAIVVGHARGPREAGEERMPHGAGRGGAPAGAARLRQGPAFTPALRSGGAPADPQPVATPDAALPAGAARAVAVMPAAMPAAIPDVPDDAPPARTWPARPAVADPGPAVPTRPAPVAAHRPPAERIHCPISLGTFDLLQAEMRLSEVEGLLGCRGTIDATATISGLGTFETYLWSDRGSGATLTLVFQNKRLRSKAQRGLGAEAGRGG</sequence>
<dbReference type="Gene3D" id="3.30.1450.10">
    <property type="match status" value="1"/>
</dbReference>
<reference evidence="4 5" key="1">
    <citation type="journal article" date="2016" name="Genome Announc.">
        <title>Complete Genome Sequence of Methylobacterium populi P-1M, Isolated from Pink-Pigmented Household Biofilm.</title>
        <authorList>
            <person name="Morohoshi T."/>
            <person name="Ikeda T."/>
        </authorList>
    </citation>
    <scope>NUCLEOTIDE SEQUENCE [LARGE SCALE GENOMIC DNA]</scope>
    <source>
        <strain evidence="4 5">P-1M</strain>
    </source>
</reference>
<dbReference type="OrthoDB" id="7994470at2"/>
<feature type="region of interest" description="Disordered" evidence="2">
    <location>
        <begin position="124"/>
        <end position="175"/>
    </location>
</feature>